<feature type="compositionally biased region" description="Basic and acidic residues" evidence="3">
    <location>
        <begin position="362"/>
        <end position="372"/>
    </location>
</feature>
<gene>
    <name evidence="5" type="ORF">SLEP1_g24829</name>
</gene>
<comment type="caution">
    <text evidence="5">The sequence shown here is derived from an EMBL/GenBank/DDBJ whole genome shotgun (WGS) entry which is preliminary data.</text>
</comment>
<dbReference type="InterPro" id="IPR032054">
    <property type="entry name" value="Cdt1_C"/>
</dbReference>
<evidence type="ECO:0000256" key="1">
    <source>
        <dbReference type="ARBA" id="ARBA00008356"/>
    </source>
</evidence>
<dbReference type="GO" id="GO:0070182">
    <property type="term" value="F:DNA polymerase binding"/>
    <property type="evidence" value="ECO:0007669"/>
    <property type="project" value="TreeGrafter"/>
</dbReference>
<dbReference type="AlphaFoldDB" id="A0AAV5JP58"/>
<dbReference type="InterPro" id="IPR014939">
    <property type="entry name" value="CDT1_Gemini-bd-like"/>
</dbReference>
<dbReference type="GO" id="GO:0000278">
    <property type="term" value="P:mitotic cell cycle"/>
    <property type="evidence" value="ECO:0007669"/>
    <property type="project" value="TreeGrafter"/>
</dbReference>
<feature type="region of interest" description="Disordered" evidence="3">
    <location>
        <begin position="346"/>
        <end position="372"/>
    </location>
</feature>
<name>A0AAV5JP58_9ROSI</name>
<evidence type="ECO:0000259" key="4">
    <source>
        <dbReference type="SMART" id="SM01075"/>
    </source>
</evidence>
<dbReference type="GO" id="GO:0005634">
    <property type="term" value="C:nucleus"/>
    <property type="evidence" value="ECO:0007669"/>
    <property type="project" value="TreeGrafter"/>
</dbReference>
<proteinExistence type="inferred from homology"/>
<evidence type="ECO:0000256" key="2">
    <source>
        <dbReference type="ARBA" id="ARBA00023306"/>
    </source>
</evidence>
<dbReference type="Gene3D" id="1.10.10.1420">
    <property type="entry name" value="DNA replication factor Cdt1, C-terminal WH domain"/>
    <property type="match status" value="1"/>
</dbReference>
<feature type="compositionally biased region" description="Polar residues" evidence="3">
    <location>
        <begin position="307"/>
        <end position="320"/>
    </location>
</feature>
<dbReference type="PANTHER" id="PTHR28637">
    <property type="entry name" value="DNA REPLICATION FACTOR CDT1"/>
    <property type="match status" value="1"/>
</dbReference>
<evidence type="ECO:0000313" key="5">
    <source>
        <dbReference type="EMBL" id="GKV13865.1"/>
    </source>
</evidence>
<dbReference type="SMART" id="SM01075">
    <property type="entry name" value="CDT1"/>
    <property type="match status" value="1"/>
</dbReference>
<dbReference type="GO" id="GO:0000076">
    <property type="term" value="P:DNA replication checkpoint signaling"/>
    <property type="evidence" value="ECO:0007669"/>
    <property type="project" value="TreeGrafter"/>
</dbReference>
<dbReference type="EMBL" id="BPVZ01000039">
    <property type="protein sequence ID" value="GKV13865.1"/>
    <property type="molecule type" value="Genomic_DNA"/>
</dbReference>
<dbReference type="GO" id="GO:0030174">
    <property type="term" value="P:regulation of DNA-templated DNA replication initiation"/>
    <property type="evidence" value="ECO:0007669"/>
    <property type="project" value="InterPro"/>
</dbReference>
<feature type="domain" description="CDT1 Geminin-binding" evidence="4">
    <location>
        <begin position="62"/>
        <end position="191"/>
    </location>
</feature>
<dbReference type="InterPro" id="IPR045173">
    <property type="entry name" value="Cdt1"/>
</dbReference>
<dbReference type="PANTHER" id="PTHR28637:SF13">
    <property type="entry name" value="EXPRESSED PROTEIN"/>
    <property type="match status" value="1"/>
</dbReference>
<dbReference type="InterPro" id="IPR036390">
    <property type="entry name" value="WH_DNA-bd_sf"/>
</dbReference>
<evidence type="ECO:0000313" key="6">
    <source>
        <dbReference type="Proteomes" id="UP001054252"/>
    </source>
</evidence>
<dbReference type="GO" id="GO:0071163">
    <property type="term" value="P:DNA replication preinitiation complex assembly"/>
    <property type="evidence" value="ECO:0007669"/>
    <property type="project" value="InterPro"/>
</dbReference>
<accession>A0AAV5JP58</accession>
<dbReference type="Pfam" id="PF08839">
    <property type="entry name" value="CDT1"/>
    <property type="match status" value="1"/>
</dbReference>
<dbReference type="InterPro" id="IPR038090">
    <property type="entry name" value="Cdt1_C_WH_dom_sf"/>
</dbReference>
<feature type="region of interest" description="Disordered" evidence="3">
    <location>
        <begin position="285"/>
        <end position="320"/>
    </location>
</feature>
<reference evidence="5 6" key="1">
    <citation type="journal article" date="2021" name="Commun. Biol.">
        <title>The genome of Shorea leprosula (Dipterocarpaceae) highlights the ecological relevance of drought in aseasonal tropical rainforests.</title>
        <authorList>
            <person name="Ng K.K.S."/>
            <person name="Kobayashi M.J."/>
            <person name="Fawcett J.A."/>
            <person name="Hatakeyama M."/>
            <person name="Paape T."/>
            <person name="Ng C.H."/>
            <person name="Ang C.C."/>
            <person name="Tnah L.H."/>
            <person name="Lee C.T."/>
            <person name="Nishiyama T."/>
            <person name="Sese J."/>
            <person name="O'Brien M.J."/>
            <person name="Copetti D."/>
            <person name="Mohd Noor M.I."/>
            <person name="Ong R.C."/>
            <person name="Putra M."/>
            <person name="Sireger I.Z."/>
            <person name="Indrioko S."/>
            <person name="Kosugi Y."/>
            <person name="Izuno A."/>
            <person name="Isagi Y."/>
            <person name="Lee S.L."/>
            <person name="Shimizu K.K."/>
        </authorList>
    </citation>
    <scope>NUCLEOTIDE SEQUENCE [LARGE SCALE GENOMIC DNA]</scope>
    <source>
        <strain evidence="5">214</strain>
    </source>
</reference>
<keyword evidence="2" id="KW-0131">Cell cycle</keyword>
<dbReference type="CDD" id="cd08674">
    <property type="entry name" value="Cdt1_m"/>
    <property type="match status" value="1"/>
</dbReference>
<dbReference type="Pfam" id="PF16679">
    <property type="entry name" value="CDT1_C"/>
    <property type="match status" value="1"/>
</dbReference>
<sequence>MDQECLALSDVEKLGNAGNINLDVEKSGVVGNKNLEDKIVCQTPEKTTGPLSSKSVEQEFKITEKHRAIVDLFDGMTCSLRLLHLSKKLPIFRNVCAQVEVLKKRNFSYKDLSQIKYVLPEAIQIDKILVHDQKTLCMKPELKITLLFDVIEGHHEQSDFVALRQVFDARLTSFFAWHLEDCDIPEAILPEPFSQRSQTTSDNQESCNIVNKQLPDSIDESLSTSTESEMLLESSLLHPSFNRFFSKEAVSTEATEKSTLLISTSLNKEDTEVAVLAELEEFPSSSSESVIVNDQDIEDQKLKESSDSWSRSTVNDPSIESMNPPCSISIVCKSPIQVLTTSDSSMIETPGQVTPKKLIPSTDDKPMNKDSQWKACNKSTKRSLDFTSVKGDKSTLSSTVDGSDYPTALIDEITQTTESKSLISENNLICSPESPKNKASCLADLVPLIHRIFQSVNRTSITREELVHKIIINNLDIVERGEVEEQIELLEKLAPDWICRNLAPGGDILYNIRKFSDLNSVQARLVSS</sequence>
<comment type="similarity">
    <text evidence="1">Belongs to the Cdt1 family.</text>
</comment>
<dbReference type="SUPFAM" id="SSF46785">
    <property type="entry name" value="Winged helix' DNA-binding domain"/>
    <property type="match status" value="1"/>
</dbReference>
<organism evidence="5 6">
    <name type="scientific">Rubroshorea leprosula</name>
    <dbReference type="NCBI Taxonomy" id="152421"/>
    <lineage>
        <taxon>Eukaryota</taxon>
        <taxon>Viridiplantae</taxon>
        <taxon>Streptophyta</taxon>
        <taxon>Embryophyta</taxon>
        <taxon>Tracheophyta</taxon>
        <taxon>Spermatophyta</taxon>
        <taxon>Magnoliopsida</taxon>
        <taxon>eudicotyledons</taxon>
        <taxon>Gunneridae</taxon>
        <taxon>Pentapetalae</taxon>
        <taxon>rosids</taxon>
        <taxon>malvids</taxon>
        <taxon>Malvales</taxon>
        <taxon>Dipterocarpaceae</taxon>
        <taxon>Rubroshorea</taxon>
    </lineage>
</organism>
<dbReference type="FunFam" id="1.10.10.1420:FF:000002">
    <property type="entry name" value="CDT1-like protein a chloroplastic"/>
    <property type="match status" value="1"/>
</dbReference>
<evidence type="ECO:0000256" key="3">
    <source>
        <dbReference type="SAM" id="MobiDB-lite"/>
    </source>
</evidence>
<dbReference type="Proteomes" id="UP001054252">
    <property type="component" value="Unassembled WGS sequence"/>
</dbReference>
<keyword evidence="6" id="KW-1185">Reference proteome</keyword>
<protein>
    <recommendedName>
        <fullName evidence="4">CDT1 Geminin-binding domain-containing protein</fullName>
    </recommendedName>
</protein>
<dbReference type="GO" id="GO:0003677">
    <property type="term" value="F:DNA binding"/>
    <property type="evidence" value="ECO:0007669"/>
    <property type="project" value="InterPro"/>
</dbReference>